<proteinExistence type="predicted"/>
<feature type="region of interest" description="Disordered" evidence="1">
    <location>
        <begin position="1"/>
        <end position="43"/>
    </location>
</feature>
<gene>
    <name evidence="2" type="ORF">AVDCRST_MAG28-893</name>
</gene>
<reference evidence="2" key="1">
    <citation type="submission" date="2020-02" db="EMBL/GenBank/DDBJ databases">
        <authorList>
            <person name="Meier V. D."/>
        </authorList>
    </citation>
    <scope>NUCLEOTIDE SEQUENCE</scope>
    <source>
        <strain evidence="2">AVDCRST_MAG28</strain>
    </source>
</reference>
<dbReference type="AlphaFoldDB" id="A0A6J4QKR3"/>
<feature type="non-terminal residue" evidence="2">
    <location>
        <position position="1"/>
    </location>
</feature>
<protein>
    <submittedName>
        <fullName evidence="2">Uncharacterized protein</fullName>
    </submittedName>
</protein>
<sequence length="43" mass="4383">AVHPRDASQGAQAGCGGQSETLQRGGLREGPEAGQERDPASHL</sequence>
<organism evidence="2">
    <name type="scientific">uncultured Rubrobacteraceae bacterium</name>
    <dbReference type="NCBI Taxonomy" id="349277"/>
    <lineage>
        <taxon>Bacteria</taxon>
        <taxon>Bacillati</taxon>
        <taxon>Actinomycetota</taxon>
        <taxon>Rubrobacteria</taxon>
        <taxon>Rubrobacterales</taxon>
        <taxon>Rubrobacteraceae</taxon>
        <taxon>environmental samples</taxon>
    </lineage>
</organism>
<dbReference type="EMBL" id="CADCVE010000021">
    <property type="protein sequence ID" value="CAA9446410.1"/>
    <property type="molecule type" value="Genomic_DNA"/>
</dbReference>
<evidence type="ECO:0000256" key="1">
    <source>
        <dbReference type="SAM" id="MobiDB-lite"/>
    </source>
</evidence>
<accession>A0A6J4QKR3</accession>
<feature type="compositionally biased region" description="Basic and acidic residues" evidence="1">
    <location>
        <begin position="26"/>
        <end position="43"/>
    </location>
</feature>
<name>A0A6J4QKR3_9ACTN</name>
<feature type="non-terminal residue" evidence="2">
    <location>
        <position position="43"/>
    </location>
</feature>
<evidence type="ECO:0000313" key="2">
    <source>
        <dbReference type="EMBL" id="CAA9446410.1"/>
    </source>
</evidence>